<dbReference type="FunFam" id="1.25.40.10:FF:000361">
    <property type="entry name" value="Pentatricopeptide repeat-containing protein chloroplastic"/>
    <property type="match status" value="1"/>
</dbReference>
<evidence type="ECO:0000256" key="2">
    <source>
        <dbReference type="ARBA" id="ARBA00022737"/>
    </source>
</evidence>
<evidence type="ECO:0000256" key="1">
    <source>
        <dbReference type="ARBA" id="ARBA00006643"/>
    </source>
</evidence>
<gene>
    <name evidence="5" type="ORF">DCAR_014012</name>
</gene>
<dbReference type="Gene3D" id="1.25.40.10">
    <property type="entry name" value="Tetratricopeptide repeat domain"/>
    <property type="match status" value="6"/>
</dbReference>
<comment type="caution">
    <text evidence="5">The sequence shown here is derived from an EMBL/GenBank/DDBJ whole genome shotgun (WGS) entry which is preliminary data.</text>
</comment>
<feature type="repeat" description="PPR" evidence="4">
    <location>
        <begin position="553"/>
        <end position="587"/>
    </location>
</feature>
<dbReference type="GO" id="GO:0009451">
    <property type="term" value="P:RNA modification"/>
    <property type="evidence" value="ECO:0007669"/>
    <property type="project" value="InterPro"/>
</dbReference>
<comment type="similarity">
    <text evidence="1">Belongs to the PPR family. PCMP-H subfamily.</text>
</comment>
<dbReference type="Pfam" id="PF13041">
    <property type="entry name" value="PPR_2"/>
    <property type="match status" value="1"/>
</dbReference>
<accession>A0A165XX84</accession>
<protein>
    <submittedName>
        <fullName evidence="5">Uncharacterized protein</fullName>
    </submittedName>
</protein>
<dbReference type="FunFam" id="1.25.40.10:FF:000351">
    <property type="entry name" value="Pentatricopeptide repeat-containing protein"/>
    <property type="match status" value="1"/>
</dbReference>
<feature type="repeat" description="PPR" evidence="4">
    <location>
        <begin position="654"/>
        <end position="688"/>
    </location>
</feature>
<dbReference type="AlphaFoldDB" id="A0A165XX84"/>
<proteinExistence type="inferred from homology"/>
<feature type="repeat" description="PPR" evidence="4">
    <location>
        <begin position="247"/>
        <end position="277"/>
    </location>
</feature>
<dbReference type="InterPro" id="IPR011990">
    <property type="entry name" value="TPR-like_helical_dom_sf"/>
</dbReference>
<sequence length="881" mass="97769">MSAVAPPFSSLQHHGLHRSIQVEKPINSKAKLPDSTPQNSQFSLPQQINSLCQSNDLNKALKLLQQEAKNVERSSSDMVSALGLLLQASGHQKETEIGRKAHELVSDFTPFKDDIFLNTSVITMYSNCGFPLDSRIVFDQSTVKDLCLWNAIVSAYVRNELWFDALLVFCELLIACECKPDNFTFPCVIKACGEIMDSGLLQSVHGLGLKMGLACDLFVCNALVSNYGKFGLVMDAARVFEHNANKNLVSWNSMISVFSKNGWYGSSLGLFGRMLNSQEGMVPDDATLVSVLPVCAAEGEIEMGRMIHCIAVKMKLSKEVKVSNALVDMYAKCGYVTEAQVVFDKNDSRNIVSWNSLIAAYSRDGDVCQTFNILQNMQVKSSLGANEVTILNLLPVCLQRSELLRVRILHAYSLRHGFQYNELVLNAFITAYAKCGSLRSARNVFNCIENRTVSSWNALLGGYAQNGDPSMALDIYLQMSSSNLDPDWFSISSLLLACTELRSLRHGKEVHGFHIKKGSVTDPYIFVSLISLYTRCGKLLCAKFLFEGMEDKSLVGWNAMISGYSQNGLPTEAINLFRKLVCEGIQPHEIVITSVLGACSQLSALRLGKETHCFALKAGLIDDLYVGCSIIDMYAHSGSIKQSQRVFEHLKKRDVAALTCLIAGYGIHGCGEEALYRFREMQMLGLKPDRFTYMGILMACDHMGLIEEGIKCLNEMQVMHGVEPELEHYACVIDMLGRAGRFDDAVELIEDMHVEPDAAIWNSLLSSCRLRGELDLGKQFAGKLLELEPNKADNYILLSNLFAGSGKWDDVRRVRLRMKELGLGKKDAGSSWIEVKGKTYNFVAGDKKFLESKEIQEIWSSLDVGINEIGYVPETVEVTTS</sequence>
<reference evidence="5" key="1">
    <citation type="journal article" date="2016" name="Nat. Genet.">
        <title>A high-quality carrot genome assembly provides new insights into carotenoid accumulation and asterid genome evolution.</title>
        <authorList>
            <person name="Iorizzo M."/>
            <person name="Ellison S."/>
            <person name="Senalik D."/>
            <person name="Zeng P."/>
            <person name="Satapoomin P."/>
            <person name="Huang J."/>
            <person name="Bowman M."/>
            <person name="Iovene M."/>
            <person name="Sanseverino W."/>
            <person name="Cavagnaro P."/>
            <person name="Yildiz M."/>
            <person name="Macko-Podgorni A."/>
            <person name="Moranska E."/>
            <person name="Grzebelus E."/>
            <person name="Grzebelus D."/>
            <person name="Ashrafi H."/>
            <person name="Zheng Z."/>
            <person name="Cheng S."/>
            <person name="Spooner D."/>
            <person name="Van Deynze A."/>
            <person name="Simon P."/>
        </authorList>
    </citation>
    <scope>NUCLEOTIDE SEQUENCE [LARGE SCALE GENOMIC DNA]</scope>
    <source>
        <tissue evidence="5">Leaf</tissue>
    </source>
</reference>
<feature type="repeat" description="PPR" evidence="4">
    <location>
        <begin position="452"/>
        <end position="486"/>
    </location>
</feature>
<dbReference type="FunFam" id="1.25.40.10:FF:000205">
    <property type="entry name" value="Pentatricopeptide repeat-containing protein, mitochondrial"/>
    <property type="match status" value="1"/>
</dbReference>
<dbReference type="OrthoDB" id="1859983at2759"/>
<dbReference type="GO" id="GO:0005739">
    <property type="term" value="C:mitochondrion"/>
    <property type="evidence" value="ECO:0007669"/>
    <property type="project" value="UniProtKB-ARBA"/>
</dbReference>
<evidence type="ECO:0000256" key="4">
    <source>
        <dbReference type="PROSITE-ProRule" id="PRU00708"/>
    </source>
</evidence>
<dbReference type="EMBL" id="LNRQ01000004">
    <property type="protein sequence ID" value="KZM98626.1"/>
    <property type="molecule type" value="Genomic_DNA"/>
</dbReference>
<dbReference type="InterPro" id="IPR046848">
    <property type="entry name" value="E_motif"/>
</dbReference>
<dbReference type="PANTHER" id="PTHR47926">
    <property type="entry name" value="PENTATRICOPEPTIDE REPEAT-CONTAINING PROTEIN"/>
    <property type="match status" value="1"/>
</dbReference>
<dbReference type="FunFam" id="1.25.40.10:FF:000690">
    <property type="entry name" value="Pentatricopeptide repeat-containing protein"/>
    <property type="match status" value="1"/>
</dbReference>
<dbReference type="InterPro" id="IPR046960">
    <property type="entry name" value="PPR_At4g14850-like_plant"/>
</dbReference>
<dbReference type="OMA" id="FQWNALV"/>
<dbReference type="Gramene" id="KZM98626">
    <property type="protein sequence ID" value="KZM98626"/>
    <property type="gene ID" value="DCAR_014012"/>
</dbReference>
<dbReference type="PANTHER" id="PTHR47926:SF383">
    <property type="entry name" value="DYW DOMAIN-CONTAINING PROTEIN"/>
    <property type="match status" value="1"/>
</dbReference>
<organism evidence="5">
    <name type="scientific">Daucus carota subsp. sativus</name>
    <name type="common">Carrot</name>
    <dbReference type="NCBI Taxonomy" id="79200"/>
    <lineage>
        <taxon>Eukaryota</taxon>
        <taxon>Viridiplantae</taxon>
        <taxon>Streptophyta</taxon>
        <taxon>Embryophyta</taxon>
        <taxon>Tracheophyta</taxon>
        <taxon>Spermatophyta</taxon>
        <taxon>Magnoliopsida</taxon>
        <taxon>eudicotyledons</taxon>
        <taxon>Gunneridae</taxon>
        <taxon>Pentapetalae</taxon>
        <taxon>asterids</taxon>
        <taxon>campanulids</taxon>
        <taxon>Apiales</taxon>
        <taxon>Apiaceae</taxon>
        <taxon>Apioideae</taxon>
        <taxon>Scandiceae</taxon>
        <taxon>Daucinae</taxon>
        <taxon>Daucus</taxon>
        <taxon>Daucus sect. Daucus</taxon>
    </lineage>
</organism>
<dbReference type="Pfam" id="PF20431">
    <property type="entry name" value="E_motif"/>
    <property type="match status" value="1"/>
</dbReference>
<comment type="similarity">
    <text evidence="3">Belongs to the PPR family. PCMP-E subfamily.</text>
</comment>
<dbReference type="NCBIfam" id="TIGR00756">
    <property type="entry name" value="PPR"/>
    <property type="match status" value="6"/>
</dbReference>
<dbReference type="PROSITE" id="PS51375">
    <property type="entry name" value="PPR"/>
    <property type="match status" value="4"/>
</dbReference>
<dbReference type="InterPro" id="IPR002885">
    <property type="entry name" value="PPR_rpt"/>
</dbReference>
<evidence type="ECO:0000313" key="5">
    <source>
        <dbReference type="EMBL" id="KZM98626.1"/>
    </source>
</evidence>
<keyword evidence="2" id="KW-0677">Repeat</keyword>
<name>A0A165XX84_DAUCS</name>
<dbReference type="GO" id="GO:0003729">
    <property type="term" value="F:mRNA binding"/>
    <property type="evidence" value="ECO:0007669"/>
    <property type="project" value="EnsemblPlants"/>
</dbReference>
<dbReference type="KEGG" id="dcr:108219125"/>
<evidence type="ECO:0000256" key="3">
    <source>
        <dbReference type="ARBA" id="ARBA00061659"/>
    </source>
</evidence>
<dbReference type="Pfam" id="PF01535">
    <property type="entry name" value="PPR"/>
    <property type="match status" value="9"/>
</dbReference>